<feature type="region of interest" description="Disordered" evidence="4">
    <location>
        <begin position="758"/>
        <end position="810"/>
    </location>
</feature>
<feature type="repeat" description="ANK" evidence="3">
    <location>
        <begin position="1245"/>
        <end position="1277"/>
    </location>
</feature>
<dbReference type="SUPFAM" id="SSF48403">
    <property type="entry name" value="Ankyrin repeat"/>
    <property type="match status" value="1"/>
</dbReference>
<dbReference type="PANTHER" id="PTHR24126:SF14">
    <property type="entry name" value="ANK_REP_REGION DOMAIN-CONTAINING PROTEIN"/>
    <property type="match status" value="1"/>
</dbReference>
<dbReference type="Pfam" id="PF13516">
    <property type="entry name" value="LRR_6"/>
    <property type="match status" value="2"/>
</dbReference>
<dbReference type="EMBL" id="JANTQA010000057">
    <property type="protein sequence ID" value="KAJ3429623.1"/>
    <property type="molecule type" value="Genomic_DNA"/>
</dbReference>
<dbReference type="InterPro" id="IPR036305">
    <property type="entry name" value="RGS_sf"/>
</dbReference>
<feature type="compositionally biased region" description="Basic residues" evidence="4">
    <location>
        <begin position="947"/>
        <end position="960"/>
    </location>
</feature>
<dbReference type="Pfam" id="PF00071">
    <property type="entry name" value="Ras"/>
    <property type="match status" value="1"/>
</dbReference>
<evidence type="ECO:0000313" key="7">
    <source>
        <dbReference type="Proteomes" id="UP001146793"/>
    </source>
</evidence>
<reference evidence="6" key="1">
    <citation type="submission" date="2022-08" db="EMBL/GenBank/DDBJ databases">
        <title>Novel sulphate-reducing endosymbionts in the free-living metamonad Anaeramoeba.</title>
        <authorList>
            <person name="Jerlstrom-Hultqvist J."/>
            <person name="Cepicka I."/>
            <person name="Gallot-Lavallee L."/>
            <person name="Salas-Leiva D."/>
            <person name="Curtis B.A."/>
            <person name="Zahonova K."/>
            <person name="Pipaliya S."/>
            <person name="Dacks J."/>
            <person name="Roger A.J."/>
        </authorList>
    </citation>
    <scope>NUCLEOTIDE SEQUENCE</scope>
    <source>
        <strain evidence="6">Busselton2</strain>
    </source>
</reference>
<dbReference type="GO" id="GO:0003924">
    <property type="term" value="F:GTPase activity"/>
    <property type="evidence" value="ECO:0007669"/>
    <property type="project" value="InterPro"/>
</dbReference>
<dbReference type="SUPFAM" id="SSF52540">
    <property type="entry name" value="P-loop containing nucleoside triphosphate hydrolases"/>
    <property type="match status" value="1"/>
</dbReference>
<dbReference type="SMART" id="SM00175">
    <property type="entry name" value="RAB"/>
    <property type="match status" value="1"/>
</dbReference>
<dbReference type="PRINTS" id="PR00449">
    <property type="entry name" value="RASTRNSFRMNG"/>
</dbReference>
<sequence>MQKQALGIFSIKTYKQKSELECMLYITNFRFFIFQNKDKFPDLKRKLVDFHFYELESIDSSDSLHIEFKLVNKLIVIYSTKSNEILLLVIKQLTQLTRGFTNNQTPKIIILPRKRSEEFVPLIQDIKTQLEQDWMHNRDDKYCGNSFLVLYKSFCDYFSVEPNNNILYHFQKFFKIEKYSSKDFKLSSIDNILSDPKSNQIIDLRPLFSALAYSDWFIKVDVSGVHRKELFSLLSHMVSFNQTIQSLIIRNIGFLDSFPDFTKSFKKNPIIPLLTLDLSNNPLGDKLAKKLIQGLLVLNHGISELKLSNCQINSKGLQNFFSTIKSAPAITSSLMKLDISKNNLGKNGSKAICSWLNTIKLQQNKLEFLNLAETSLIPNDFLNILKNSYTKFLKYLNIKKSVLDSKTGNILCEFVEQSTCLEYLNITHTLIPLDILQSLFTTIHKNNYLKEFFLIACENNLGIKGAEIISKNINGKNNIKSLIIDDNNFRAEGMISIFEGLINNKSIKNLSMGKNLKKKENLEDLSLVLEKFIQQNTTVQHLNLSQGVKNSGIKHGLYGLLESLKNNQSLKSLNISFNEISNLGLELIGEIFLNNNTLNSLIIDEVKGNIELNAYKLMVEKLTKNNYIYIFPIPFNIVKKLSKKKNLEQLEELTQTINYVITKNQNRAKTENLKKITKNLQGNSSQKNILNYQEKRKTKKEYFDEIFLSQLGFSIHNERIKGADSQNVDLDNHLKRKSLTLSDNSVISKYTDNDNIIGNNVNSNNNKKNNNNKNNKNNNNRYNNNNNNNNKNITTTNKKKNPNNNTKQNYSYGIKNKLTKSRHKNNPSITTITNEILNFNKRKKETSDLIRNKINKFEFNFNKPLPKPKPLSKPLPKLLPKPLLKPKPELKIKPKPKTKTKPKLKPKPLLKPKPELKPKPKPKPKTKTKPKLKPKPELKSKPELKPKPKRKPKTKPKPKPKRELKPKLELKLKLELKVKPELKPKPKRKNNLRRTLKKSNTTFGNNNKNTKTTKRNPLARRNTISSGEHRRRIIQKDDFLTPLLNNRKSLIFDYPNLKITEMDDSLIKILKNNDTNEIKKLFNNTEKNKKKQFSISMIESKYGYSIFHYCCAFGNTGLLSFLLKQKYAHQVIQLSDKIGMTPLHKLMENSPNKESIMILSDYQIDFNTTENRGWNALQLYFYELNKQEKEPNLEIVKALIDNKINPNLFDNKRRTSIHFVAKFGFLNSLKYLLQNGGQVNIKNKLDQTPLHLASKFGHFKCVRCLLEHGARINQIDINGNTPISIAKNNQISIFLKIELKKNINIKWEHDIHFIRSYYDLNNQTKIDGYYEFTILLLGEMNCGKTTLINKFRNLPDSFIYFPTIEKRDKIGVIIDGHKVLITLLDVSGDSIYSDYVENWIKEADGFILCYSITDQVIIFKNLSLNLQKILKLKKNLWGDKAEDIPQIIVSLKNDLKEKQIIQEINAKKLADQFHCPFLSVSSKLDLNVELAFNSILNKLKKKLPQMKRKNDNIFSQKIDSLINSQKELKNYARKIFDSNLEKVSIKNLKLTFANLISSPICFSTFANFLQTEYCEENLIFYSIIKQFQNLNKNFHKLILNSAIKITDNFIIENSKTQININYYQREEIESLLKKGKNIDTLIFDQALTSILMILKNDSYPKFLKSHFYNSLINQLI</sequence>
<feature type="compositionally biased region" description="Basic residues" evidence="4">
    <location>
        <begin position="985"/>
        <end position="997"/>
    </location>
</feature>
<dbReference type="PROSITE" id="PS50132">
    <property type="entry name" value="RGS"/>
    <property type="match status" value="1"/>
</dbReference>
<dbReference type="Pfam" id="PF12796">
    <property type="entry name" value="Ank_2"/>
    <property type="match status" value="1"/>
</dbReference>
<dbReference type="PROSITE" id="PS50297">
    <property type="entry name" value="ANK_REP_REGION"/>
    <property type="match status" value="2"/>
</dbReference>
<dbReference type="Gene3D" id="1.10.167.10">
    <property type="entry name" value="Regulator of G-protein Signalling 4, domain 2"/>
    <property type="match status" value="1"/>
</dbReference>
<dbReference type="Proteomes" id="UP001146793">
    <property type="component" value="Unassembled WGS sequence"/>
</dbReference>
<dbReference type="InterPro" id="IPR001806">
    <property type="entry name" value="Small_GTPase"/>
</dbReference>
<comment type="caution">
    <text evidence="6">The sequence shown here is derived from an EMBL/GenBank/DDBJ whole genome shotgun (WGS) entry which is preliminary data.</text>
</comment>
<feature type="compositionally biased region" description="Basic residues" evidence="4">
    <location>
        <begin position="893"/>
        <end position="910"/>
    </location>
</feature>
<dbReference type="Pfam" id="PF00615">
    <property type="entry name" value="RGS"/>
    <property type="match status" value="1"/>
</dbReference>
<dbReference type="InterPro" id="IPR044926">
    <property type="entry name" value="RGS_subdomain_2"/>
</dbReference>
<dbReference type="Gene3D" id="1.25.40.20">
    <property type="entry name" value="Ankyrin repeat-containing domain"/>
    <property type="match status" value="2"/>
</dbReference>
<feature type="compositionally biased region" description="Pro residues" evidence="4">
    <location>
        <begin position="865"/>
        <end position="885"/>
    </location>
</feature>
<dbReference type="SMART" id="SM00315">
    <property type="entry name" value="RGS"/>
    <property type="match status" value="1"/>
</dbReference>
<feature type="compositionally biased region" description="Low complexity" evidence="4">
    <location>
        <begin position="758"/>
        <end position="809"/>
    </location>
</feature>
<keyword evidence="1" id="KW-0677">Repeat</keyword>
<name>A0AAV7YIM6_9EUKA</name>
<dbReference type="SMART" id="SM00368">
    <property type="entry name" value="LRR_RI"/>
    <property type="match status" value="5"/>
</dbReference>
<dbReference type="InterPro" id="IPR002110">
    <property type="entry name" value="Ankyrin_rpt"/>
</dbReference>
<dbReference type="CDD" id="cd07440">
    <property type="entry name" value="RGS"/>
    <property type="match status" value="1"/>
</dbReference>
<dbReference type="SMART" id="SM00248">
    <property type="entry name" value="ANK"/>
    <property type="match status" value="5"/>
</dbReference>
<dbReference type="PROSITE" id="PS51419">
    <property type="entry name" value="RAB"/>
    <property type="match status" value="1"/>
</dbReference>
<evidence type="ECO:0000256" key="3">
    <source>
        <dbReference type="PROSITE-ProRule" id="PRU00023"/>
    </source>
</evidence>
<dbReference type="InterPro" id="IPR032675">
    <property type="entry name" value="LRR_dom_sf"/>
</dbReference>
<evidence type="ECO:0000313" key="6">
    <source>
        <dbReference type="EMBL" id="KAJ3429623.1"/>
    </source>
</evidence>
<dbReference type="InterPro" id="IPR027417">
    <property type="entry name" value="P-loop_NTPase"/>
</dbReference>
<feature type="compositionally biased region" description="Basic and acidic residues" evidence="4">
    <location>
        <begin position="934"/>
        <end position="946"/>
    </location>
</feature>
<dbReference type="PANTHER" id="PTHR24126">
    <property type="entry name" value="ANKYRIN REPEAT, PH AND SEC7 DOMAIN CONTAINING PROTEIN SECG-RELATED"/>
    <property type="match status" value="1"/>
</dbReference>
<dbReference type="SUPFAM" id="SSF52047">
    <property type="entry name" value="RNI-like"/>
    <property type="match status" value="2"/>
</dbReference>
<dbReference type="SMART" id="SM00173">
    <property type="entry name" value="RAS"/>
    <property type="match status" value="1"/>
</dbReference>
<gene>
    <name evidence="6" type="ORF">M0812_24979</name>
</gene>
<dbReference type="InterPro" id="IPR016137">
    <property type="entry name" value="RGS"/>
</dbReference>
<dbReference type="GO" id="GO:0005525">
    <property type="term" value="F:GTP binding"/>
    <property type="evidence" value="ECO:0007669"/>
    <property type="project" value="InterPro"/>
</dbReference>
<keyword evidence="2 3" id="KW-0040">ANK repeat</keyword>
<dbReference type="SMART" id="SM00174">
    <property type="entry name" value="RHO"/>
    <property type="match status" value="1"/>
</dbReference>
<dbReference type="InterPro" id="IPR036770">
    <property type="entry name" value="Ankyrin_rpt-contain_sf"/>
</dbReference>
<evidence type="ECO:0000256" key="1">
    <source>
        <dbReference type="ARBA" id="ARBA00022737"/>
    </source>
</evidence>
<feature type="compositionally biased region" description="Basic residues" evidence="4">
    <location>
        <begin position="919"/>
        <end position="933"/>
    </location>
</feature>
<feature type="compositionally biased region" description="Low complexity" evidence="4">
    <location>
        <begin position="998"/>
        <end position="1010"/>
    </location>
</feature>
<feature type="domain" description="RGS" evidence="5">
    <location>
        <begin position="1551"/>
        <end position="1672"/>
    </location>
</feature>
<dbReference type="Gene3D" id="3.40.50.300">
    <property type="entry name" value="P-loop containing nucleotide triphosphate hydrolases"/>
    <property type="match status" value="1"/>
</dbReference>
<dbReference type="InterPro" id="IPR001611">
    <property type="entry name" value="Leu-rich_rpt"/>
</dbReference>
<dbReference type="SUPFAM" id="SSF48097">
    <property type="entry name" value="Regulator of G-protein signaling, RGS"/>
    <property type="match status" value="1"/>
</dbReference>
<protein>
    <submittedName>
        <fullName evidence="6">Leucine-rich repeat isoform f-related</fullName>
    </submittedName>
</protein>
<feature type="region of interest" description="Disordered" evidence="4">
    <location>
        <begin position="860"/>
        <end position="1030"/>
    </location>
</feature>
<evidence type="ECO:0000256" key="2">
    <source>
        <dbReference type="ARBA" id="ARBA00023043"/>
    </source>
</evidence>
<feature type="repeat" description="ANK" evidence="3">
    <location>
        <begin position="1212"/>
        <end position="1244"/>
    </location>
</feature>
<accession>A0AAV7YIM6</accession>
<feature type="compositionally biased region" description="Basic and acidic residues" evidence="4">
    <location>
        <begin position="961"/>
        <end position="984"/>
    </location>
</feature>
<dbReference type="PROSITE" id="PS51421">
    <property type="entry name" value="RAS"/>
    <property type="match status" value="1"/>
</dbReference>
<dbReference type="PROSITE" id="PS50088">
    <property type="entry name" value="ANK_REPEAT"/>
    <property type="match status" value="2"/>
</dbReference>
<evidence type="ECO:0000256" key="4">
    <source>
        <dbReference type="SAM" id="MobiDB-lite"/>
    </source>
</evidence>
<dbReference type="Gene3D" id="3.80.10.10">
    <property type="entry name" value="Ribonuclease Inhibitor"/>
    <property type="match status" value="1"/>
</dbReference>
<proteinExistence type="predicted"/>
<evidence type="ECO:0000259" key="5">
    <source>
        <dbReference type="PROSITE" id="PS50132"/>
    </source>
</evidence>
<organism evidence="6 7">
    <name type="scientific">Anaeramoeba flamelloides</name>
    <dbReference type="NCBI Taxonomy" id="1746091"/>
    <lineage>
        <taxon>Eukaryota</taxon>
        <taxon>Metamonada</taxon>
        <taxon>Anaeramoebidae</taxon>
        <taxon>Anaeramoeba</taxon>
    </lineage>
</organism>